<accession>A0ACB9Z3E1</accession>
<organism evidence="1 2">
    <name type="scientific">Hypoxylon rubiginosum</name>
    <dbReference type="NCBI Taxonomy" id="110542"/>
    <lineage>
        <taxon>Eukaryota</taxon>
        <taxon>Fungi</taxon>
        <taxon>Dikarya</taxon>
        <taxon>Ascomycota</taxon>
        <taxon>Pezizomycotina</taxon>
        <taxon>Sordariomycetes</taxon>
        <taxon>Xylariomycetidae</taxon>
        <taxon>Xylariales</taxon>
        <taxon>Hypoxylaceae</taxon>
        <taxon>Hypoxylon</taxon>
    </lineage>
</organism>
<name>A0ACB9Z3E1_9PEZI</name>
<gene>
    <name evidence="1" type="ORF">F4820DRAFT_263125</name>
</gene>
<proteinExistence type="predicted"/>
<comment type="caution">
    <text evidence="1">The sequence shown here is derived from an EMBL/GenBank/DDBJ whole genome shotgun (WGS) entry which is preliminary data.</text>
</comment>
<sequence length="264" mass="29532">MKSLIFFAFLFACGILAAPALMLESEDKSMAICDLKPAIFSDVDATSGATATDGGAFELHKRDEIDDWNFLHQNNRIAGYYVCPDLRRLFTVFNSHAVWDAFQRGVWYHQHPNEDRPHWSGLEYPHSIWLPDYHARQVDIGEAQGELFAFPVQPNPGSEWPGMPGAPVSGPPGDHRVIFDEHGMFAGVAIILRGTDEGERLVWCYPMLDHGDRDVGATSEGNPGVDEAWIDDYDGHYLYAADPPFESRPPPPYPPPHFAHAEDI</sequence>
<keyword evidence="2" id="KW-1185">Reference proteome</keyword>
<evidence type="ECO:0000313" key="1">
    <source>
        <dbReference type="EMBL" id="KAI4866245.1"/>
    </source>
</evidence>
<dbReference type="EMBL" id="MU393461">
    <property type="protein sequence ID" value="KAI4866245.1"/>
    <property type="molecule type" value="Genomic_DNA"/>
</dbReference>
<protein>
    <submittedName>
        <fullName evidence="1">Uncharacterized protein</fullName>
    </submittedName>
</protein>
<reference evidence="1 2" key="1">
    <citation type="journal article" date="2022" name="New Phytol.">
        <title>Ecological generalism drives hyperdiversity of secondary metabolite gene clusters in xylarialean endophytes.</title>
        <authorList>
            <person name="Franco M.E.E."/>
            <person name="Wisecaver J.H."/>
            <person name="Arnold A.E."/>
            <person name="Ju Y.M."/>
            <person name="Slot J.C."/>
            <person name="Ahrendt S."/>
            <person name="Moore L.P."/>
            <person name="Eastman K.E."/>
            <person name="Scott K."/>
            <person name="Konkel Z."/>
            <person name="Mondo S.J."/>
            <person name="Kuo A."/>
            <person name="Hayes R.D."/>
            <person name="Haridas S."/>
            <person name="Andreopoulos B."/>
            <person name="Riley R."/>
            <person name="LaButti K."/>
            <person name="Pangilinan J."/>
            <person name="Lipzen A."/>
            <person name="Amirebrahimi M."/>
            <person name="Yan J."/>
            <person name="Adam C."/>
            <person name="Keymanesh K."/>
            <person name="Ng V."/>
            <person name="Louie K."/>
            <person name="Northen T."/>
            <person name="Drula E."/>
            <person name="Henrissat B."/>
            <person name="Hsieh H.M."/>
            <person name="Youens-Clark K."/>
            <person name="Lutzoni F."/>
            <person name="Miadlikowska J."/>
            <person name="Eastwood D.C."/>
            <person name="Hamelin R.C."/>
            <person name="Grigoriev I.V."/>
            <person name="U'Ren J.M."/>
        </authorList>
    </citation>
    <scope>NUCLEOTIDE SEQUENCE [LARGE SCALE GENOMIC DNA]</scope>
    <source>
        <strain evidence="1 2">CBS 119005</strain>
    </source>
</reference>
<evidence type="ECO:0000313" key="2">
    <source>
        <dbReference type="Proteomes" id="UP001497700"/>
    </source>
</evidence>
<dbReference type="Proteomes" id="UP001497700">
    <property type="component" value="Unassembled WGS sequence"/>
</dbReference>